<dbReference type="SMART" id="SM00761">
    <property type="entry name" value="HDAC_interact"/>
    <property type="match status" value="1"/>
</dbReference>
<keyword evidence="7" id="KW-1185">Reference proteome</keyword>
<evidence type="ECO:0000256" key="1">
    <source>
        <dbReference type="ARBA" id="ARBA00004123"/>
    </source>
</evidence>
<accession>A0A1Y1SAU7</accession>
<dbReference type="GO" id="GO:0005634">
    <property type="term" value="C:nucleus"/>
    <property type="evidence" value="ECO:0007669"/>
    <property type="project" value="UniProtKB-SubCell"/>
</dbReference>
<dbReference type="VEuPathDB" id="MicrosporidiaDB:ECANGB1_2481"/>
<comment type="subcellular location">
    <subcellularLocation>
        <location evidence="1 3">Nucleus</location>
    </subcellularLocation>
</comment>
<sequence>MSNNKLDSNNKVEKETEDGGIQKRMKQDDSAPGRAPETAEEDGEINLDEKAEQSNVESEEADEGDFCETRSGNEQPATEAVPNRPQLSGPGAMRYGETRNSPDDADLTDAMVFLNRIKEDYAHDVGVYDQFLETMRDFKFGKVDSTDVCKRIKILFKDNAHLIRSFEEYLPHHLKMSGKPPVVAAPRQMPPPGAFHAPAAEAFYRPPYAQPRPFPIQPRPPRPYQPIPAHPMALPQKGAYFPGEQPYKKDRQRAFIEKLKKKYSPNNTIYSNIIDAMLNQHIDVDSLLRYVRTLLKDDHELFEEFKACCDPEHRQIDKLPRGTREKLVLDKIRHIMNEKGLTPYFAMALNFYNQALISGEKLFFLIGQLIDNDEYVAELKNFLKWAPERRKTAPEQPGLVGSYAPRASPEKKHTAMGRVLNDKFYSVNTHVSEDDVYVFRQKNASEEFLVRIGDDRSEFDVQIQRLKFFICRLMKLHALLPEAGREIEIGDVDMSPGILKDVLRMIYGDEATGMLEKMLQGGKNVIPRIIRRCCVVYKEFLTRQRENRLNWRISIEAHYFKAYDFAGIEYRNDERGNLNMKHLKRISRDQFDVRVGSRDSVRFVHGLVEKFVLSNYNPSKRVTVEQKTEFFENVLTNILAKTFEYSVSLEYYALYFYILTLYTRFEEMRGLQVRLEAPSAVALRLGLVEPAAYDDPVKAVFDLSMRLASREIDSDAYEEQIRIYTKTRGYKLYNLKKFLGKIDKLAISIIEKSMDKNDEGMDLFHIQKENHVIMMKRGENATISEDGLE</sequence>
<protein>
    <submittedName>
        <fullName evidence="6">Transcriptional regulator_like prt</fullName>
    </submittedName>
</protein>
<reference evidence="6 7" key="1">
    <citation type="journal article" date="2017" name="Environ. Microbiol.">
        <title>Decay of the glycolytic pathway and adaptation to intranuclear parasitism within Enterocytozoonidae microsporidia.</title>
        <authorList>
            <person name="Wiredu Boakye D."/>
            <person name="Jaroenlak P."/>
            <person name="Prachumwat A."/>
            <person name="Williams T.A."/>
            <person name="Bateman K.S."/>
            <person name="Itsathitphaisarn O."/>
            <person name="Sritunyalucksana K."/>
            <person name="Paszkiewicz K.H."/>
            <person name="Moore K.A."/>
            <person name="Stentiford G.D."/>
            <person name="Williams B.A."/>
        </authorList>
    </citation>
    <scope>NUCLEOTIDE SEQUENCE [LARGE SCALE GENOMIC DNA]</scope>
    <source>
        <strain evidence="6 7">GB1</strain>
    </source>
</reference>
<dbReference type="InterPro" id="IPR013194">
    <property type="entry name" value="HDAC_interact_dom"/>
</dbReference>
<feature type="domain" description="Histone deacetylase interacting" evidence="5">
    <location>
        <begin position="395"/>
        <end position="487"/>
    </location>
</feature>
<evidence type="ECO:0000256" key="3">
    <source>
        <dbReference type="PROSITE-ProRule" id="PRU00810"/>
    </source>
</evidence>
<dbReference type="OrthoDB" id="10265969at2759"/>
<dbReference type="Pfam" id="PF02671">
    <property type="entry name" value="PAH"/>
    <property type="match status" value="1"/>
</dbReference>
<dbReference type="InterPro" id="IPR036600">
    <property type="entry name" value="PAH_sf"/>
</dbReference>
<dbReference type="GO" id="GO:0003714">
    <property type="term" value="F:transcription corepressor activity"/>
    <property type="evidence" value="ECO:0007669"/>
    <property type="project" value="InterPro"/>
</dbReference>
<proteinExistence type="predicted"/>
<evidence type="ECO:0000256" key="2">
    <source>
        <dbReference type="ARBA" id="ARBA00023242"/>
    </source>
</evidence>
<dbReference type="SUPFAM" id="SSF47762">
    <property type="entry name" value="PAH2 domain"/>
    <property type="match status" value="2"/>
</dbReference>
<dbReference type="Pfam" id="PF16879">
    <property type="entry name" value="Sin3a_C"/>
    <property type="match status" value="1"/>
</dbReference>
<comment type="caution">
    <text evidence="6">The sequence shown here is derived from an EMBL/GenBank/DDBJ whole genome shotgun (WGS) entry which is preliminary data.</text>
</comment>
<evidence type="ECO:0000313" key="7">
    <source>
        <dbReference type="Proteomes" id="UP000192639"/>
    </source>
</evidence>
<dbReference type="InterPro" id="IPR003822">
    <property type="entry name" value="PAH"/>
</dbReference>
<dbReference type="Proteomes" id="UP000192639">
    <property type="component" value="Unassembled WGS sequence"/>
</dbReference>
<dbReference type="Gene3D" id="1.20.1160.11">
    <property type="entry name" value="Paired amphipathic helix"/>
    <property type="match status" value="1"/>
</dbReference>
<dbReference type="Pfam" id="PF08295">
    <property type="entry name" value="Sin3_corepress"/>
    <property type="match status" value="1"/>
</dbReference>
<keyword evidence="2 3" id="KW-0539">Nucleus</keyword>
<organism evidence="6 7">
    <name type="scientific">Enterospora canceri</name>
    <dbReference type="NCBI Taxonomy" id="1081671"/>
    <lineage>
        <taxon>Eukaryota</taxon>
        <taxon>Fungi</taxon>
        <taxon>Fungi incertae sedis</taxon>
        <taxon>Microsporidia</taxon>
        <taxon>Enterocytozoonidae</taxon>
        <taxon>Enterospora</taxon>
    </lineage>
</organism>
<feature type="compositionally biased region" description="Acidic residues" evidence="4">
    <location>
        <begin position="57"/>
        <end position="66"/>
    </location>
</feature>
<evidence type="ECO:0000256" key="4">
    <source>
        <dbReference type="SAM" id="MobiDB-lite"/>
    </source>
</evidence>
<dbReference type="InterPro" id="IPR039774">
    <property type="entry name" value="Sin3-like"/>
</dbReference>
<evidence type="ECO:0000313" key="6">
    <source>
        <dbReference type="EMBL" id="ORD95165.1"/>
    </source>
</evidence>
<evidence type="ECO:0000259" key="5">
    <source>
        <dbReference type="SMART" id="SM00761"/>
    </source>
</evidence>
<dbReference type="AlphaFoldDB" id="A0A1Y1SAU7"/>
<name>A0A1Y1SAU7_9MICR</name>
<dbReference type="EMBL" id="LWDP01000001">
    <property type="protein sequence ID" value="ORD95165.1"/>
    <property type="molecule type" value="Genomic_DNA"/>
</dbReference>
<dbReference type="PANTHER" id="PTHR12346">
    <property type="entry name" value="SIN3B-RELATED"/>
    <property type="match status" value="1"/>
</dbReference>
<dbReference type="PROSITE" id="PS51477">
    <property type="entry name" value="PAH"/>
    <property type="match status" value="1"/>
</dbReference>
<gene>
    <name evidence="6" type="ORF">ECANGB1_2481</name>
</gene>
<feature type="region of interest" description="Disordered" evidence="4">
    <location>
        <begin position="1"/>
        <end position="104"/>
    </location>
</feature>
<dbReference type="InterPro" id="IPR031693">
    <property type="entry name" value="Sin3_C"/>
</dbReference>